<evidence type="ECO:0000313" key="1">
    <source>
        <dbReference type="EMBL" id="GGW48888.1"/>
    </source>
</evidence>
<dbReference type="EMBL" id="BMYR01000001">
    <property type="protein sequence ID" value="GGW48888.1"/>
    <property type="molecule type" value="Genomic_DNA"/>
</dbReference>
<accession>A0ABQ2WC63</accession>
<protein>
    <submittedName>
        <fullName evidence="1">Uncharacterized protein</fullName>
    </submittedName>
</protein>
<organism evidence="1 2">
    <name type="scientific">Alishewanella tabrizica</name>
    <dbReference type="NCBI Taxonomy" id="671278"/>
    <lineage>
        <taxon>Bacteria</taxon>
        <taxon>Pseudomonadati</taxon>
        <taxon>Pseudomonadota</taxon>
        <taxon>Gammaproteobacteria</taxon>
        <taxon>Alteromonadales</taxon>
        <taxon>Alteromonadaceae</taxon>
        <taxon>Alishewanella</taxon>
    </lineage>
</organism>
<comment type="caution">
    <text evidence="1">The sequence shown here is derived from an EMBL/GenBank/DDBJ whole genome shotgun (WGS) entry which is preliminary data.</text>
</comment>
<sequence length="391" mass="43824">MQIFQYFQTVLSLDAWPEKQRCTPEHITRLEEALALNTASLHLRYTRYQCWQTHEDNGSLPAAVSENGEAGALATEADSLSAIAEVILASGQGVVAQGPIIVRELSDATAIFELAEYDVVEMEMLMYQQQVMLRYYLRDRHSNIYQYRYVSGFAWLAELMQRSGVTGSAKEVSAAAYQQYLQEDFDFALLYRAKQDVLIGKGKDAAKTLASMVARSYLATTALAQLYVLEQDMDALDALLPELITAHEAGEPSASAMLALLVLLFDDSAGAPEEAQQLLDAYAQGYESELRQEMLLDLMLWHPNYQVIVTRWLASPQARDIKRDALQRVLALWHAAGPGQQQKSLSLQPLLSQRLPLNAVPREHETQFVFPKPQPESLQLTFNGVSQHQEP</sequence>
<evidence type="ECO:0000313" key="2">
    <source>
        <dbReference type="Proteomes" id="UP000634667"/>
    </source>
</evidence>
<reference evidence="2" key="1">
    <citation type="journal article" date="2019" name="Int. J. Syst. Evol. Microbiol.">
        <title>The Global Catalogue of Microorganisms (GCM) 10K type strain sequencing project: providing services to taxonomists for standard genome sequencing and annotation.</title>
        <authorList>
            <consortium name="The Broad Institute Genomics Platform"/>
            <consortium name="The Broad Institute Genome Sequencing Center for Infectious Disease"/>
            <person name="Wu L."/>
            <person name="Ma J."/>
        </authorList>
    </citation>
    <scope>NUCLEOTIDE SEQUENCE [LARGE SCALE GENOMIC DNA]</scope>
    <source>
        <strain evidence="2">KCTC 23723</strain>
    </source>
</reference>
<dbReference type="Proteomes" id="UP000634667">
    <property type="component" value="Unassembled WGS sequence"/>
</dbReference>
<proteinExistence type="predicted"/>
<name>A0ABQ2WC63_9ALTE</name>
<gene>
    <name evidence="1" type="ORF">GCM10008111_00730</name>
</gene>
<keyword evidence="2" id="KW-1185">Reference proteome</keyword>